<dbReference type="OrthoDB" id="9856632at2"/>
<protein>
    <submittedName>
        <fullName evidence="2">Uncharacterized protein</fullName>
    </submittedName>
</protein>
<keyword evidence="3" id="KW-1185">Reference proteome</keyword>
<evidence type="ECO:0000313" key="3">
    <source>
        <dbReference type="Proteomes" id="UP000320390"/>
    </source>
</evidence>
<organism evidence="2 3">
    <name type="scientific">Saltatorellus ferox</name>
    <dbReference type="NCBI Taxonomy" id="2528018"/>
    <lineage>
        <taxon>Bacteria</taxon>
        <taxon>Pseudomonadati</taxon>
        <taxon>Planctomycetota</taxon>
        <taxon>Planctomycetia</taxon>
        <taxon>Planctomycetia incertae sedis</taxon>
        <taxon>Saltatorellus</taxon>
    </lineage>
</organism>
<gene>
    <name evidence="2" type="ORF">Poly30_01700</name>
</gene>
<sequence length="376" mass="42059">MTDPTNHRISEPAGSATARVLAGLAGAVIVVAGATFAAGPPRKELITHDDALPYRTDRKGRTDTPFEILLAEQKPEVVVVGSSIVACAFDEAAFEKQIGMEALDLTVAGSMSATWYLVIKNRIAAANPPPKYCILGFRDTYLTVPEYRADGGYKQIVDRYVDGPEPLLDRLAYLSDLGPLEYTLRRYWAPAQRKSEIVERVEGFVKADATGFLLGHSPDEMRAAVDVVFADDRKQPSKLTKKQRRAAKLAMGNYFDFESELPESFLPEMVRICREAGIQLVLMRMRPRRNAEFPDDRSHFPTALKVDLPRYERALEAYLASESVPLLDFSEDDRIPFEWFANGDHLNREEARVGFTELLSEAFLALVARLEAQKKD</sequence>
<reference evidence="2 3" key="1">
    <citation type="submission" date="2019-02" db="EMBL/GenBank/DDBJ databases">
        <title>Deep-cultivation of Planctomycetes and their phenomic and genomic characterization uncovers novel biology.</title>
        <authorList>
            <person name="Wiegand S."/>
            <person name="Jogler M."/>
            <person name="Boedeker C."/>
            <person name="Pinto D."/>
            <person name="Vollmers J."/>
            <person name="Rivas-Marin E."/>
            <person name="Kohn T."/>
            <person name="Peeters S.H."/>
            <person name="Heuer A."/>
            <person name="Rast P."/>
            <person name="Oberbeckmann S."/>
            <person name="Bunk B."/>
            <person name="Jeske O."/>
            <person name="Meyerdierks A."/>
            <person name="Storesund J.E."/>
            <person name="Kallscheuer N."/>
            <person name="Luecker S."/>
            <person name="Lage O.M."/>
            <person name="Pohl T."/>
            <person name="Merkel B.J."/>
            <person name="Hornburger P."/>
            <person name="Mueller R.-W."/>
            <person name="Bruemmer F."/>
            <person name="Labrenz M."/>
            <person name="Spormann A.M."/>
            <person name="Op den Camp H."/>
            <person name="Overmann J."/>
            <person name="Amann R."/>
            <person name="Jetten M.S.M."/>
            <person name="Mascher T."/>
            <person name="Medema M.H."/>
            <person name="Devos D.P."/>
            <person name="Kaster A.-K."/>
            <person name="Ovreas L."/>
            <person name="Rohde M."/>
            <person name="Galperin M.Y."/>
            <person name="Jogler C."/>
        </authorList>
    </citation>
    <scope>NUCLEOTIDE SEQUENCE [LARGE SCALE GENOMIC DNA]</scope>
    <source>
        <strain evidence="2 3">Poly30</strain>
    </source>
</reference>
<dbReference type="RefSeq" id="WP_145194129.1">
    <property type="nucleotide sequence ID" value="NZ_CP036434.1"/>
</dbReference>
<dbReference type="AlphaFoldDB" id="A0A518EKQ5"/>
<keyword evidence="1" id="KW-1133">Transmembrane helix</keyword>
<keyword evidence="1" id="KW-0472">Membrane</keyword>
<dbReference type="EMBL" id="CP036434">
    <property type="protein sequence ID" value="QDV04677.1"/>
    <property type="molecule type" value="Genomic_DNA"/>
</dbReference>
<dbReference type="SUPFAM" id="SSF52266">
    <property type="entry name" value="SGNH hydrolase"/>
    <property type="match status" value="1"/>
</dbReference>
<accession>A0A518EKQ5</accession>
<feature type="transmembrane region" description="Helical" evidence="1">
    <location>
        <begin position="20"/>
        <end position="38"/>
    </location>
</feature>
<name>A0A518EKQ5_9BACT</name>
<dbReference type="Proteomes" id="UP000320390">
    <property type="component" value="Chromosome"/>
</dbReference>
<keyword evidence="1" id="KW-0812">Transmembrane</keyword>
<evidence type="ECO:0000256" key="1">
    <source>
        <dbReference type="SAM" id="Phobius"/>
    </source>
</evidence>
<proteinExistence type="predicted"/>
<evidence type="ECO:0000313" key="2">
    <source>
        <dbReference type="EMBL" id="QDV04677.1"/>
    </source>
</evidence>